<dbReference type="OrthoDB" id="204058at2759"/>
<proteinExistence type="predicted"/>
<dbReference type="PANTHER" id="PTHR44858">
    <property type="entry name" value="TETRATRICOPEPTIDE REPEAT PROTEIN 6"/>
    <property type="match status" value="1"/>
</dbReference>
<dbReference type="InterPro" id="IPR011990">
    <property type="entry name" value="TPR-like_helical_dom_sf"/>
</dbReference>
<dbReference type="EMBL" id="KK101423">
    <property type="protein sequence ID" value="KIZ00945.1"/>
    <property type="molecule type" value="Genomic_DNA"/>
</dbReference>
<evidence type="ECO:0000256" key="3">
    <source>
        <dbReference type="PROSITE-ProRule" id="PRU00339"/>
    </source>
</evidence>
<gene>
    <name evidence="4" type="ORF">MNEG_7016</name>
</gene>
<dbReference type="InterPro" id="IPR050498">
    <property type="entry name" value="Ycf3"/>
</dbReference>
<accession>A0A0D2MCH5</accession>
<sequence length="227" mass="24637">MAAQGDFEAMERAWTRAVELAPENAAAWSNRGTARLQAGRWRDAYDDLSYALQLETRAFGGDNVADGVSALLLNQLANSEGALGRWEDAMQHYRMAAEDPEMESIAAANYALAAFETGRQQLAVREARQLLRRDPSFLDMRAALVAFLWAGGEPAAAEGEWEALQQANGGLGSALYGRASAVARVRNRWPPRATAALGAFLLLSDRGSAEGYDGQRHEYVFEAARAG</sequence>
<reference evidence="4 5" key="1">
    <citation type="journal article" date="2013" name="BMC Genomics">
        <title>Reconstruction of the lipid metabolism for the microalga Monoraphidium neglectum from its genome sequence reveals characteristics suitable for biofuel production.</title>
        <authorList>
            <person name="Bogen C."/>
            <person name="Al-Dilaimi A."/>
            <person name="Albersmeier A."/>
            <person name="Wichmann J."/>
            <person name="Grundmann M."/>
            <person name="Rupp O."/>
            <person name="Lauersen K.J."/>
            <person name="Blifernez-Klassen O."/>
            <person name="Kalinowski J."/>
            <person name="Goesmann A."/>
            <person name="Mussgnug J.H."/>
            <person name="Kruse O."/>
        </authorList>
    </citation>
    <scope>NUCLEOTIDE SEQUENCE [LARGE SCALE GENOMIC DNA]</scope>
    <source>
        <strain evidence="4 5">SAG 48.87</strain>
    </source>
</reference>
<dbReference type="Gene3D" id="1.25.40.10">
    <property type="entry name" value="Tetratricopeptide repeat domain"/>
    <property type="match status" value="1"/>
</dbReference>
<evidence type="ECO:0000313" key="4">
    <source>
        <dbReference type="EMBL" id="KIZ00945.1"/>
    </source>
</evidence>
<keyword evidence="2 3" id="KW-0802">TPR repeat</keyword>
<dbReference type="InterPro" id="IPR019734">
    <property type="entry name" value="TPR_rpt"/>
</dbReference>
<name>A0A0D2MCH5_9CHLO</name>
<dbReference type="Proteomes" id="UP000054498">
    <property type="component" value="Unassembled WGS sequence"/>
</dbReference>
<evidence type="ECO:0000313" key="5">
    <source>
        <dbReference type="Proteomes" id="UP000054498"/>
    </source>
</evidence>
<dbReference type="PROSITE" id="PS50005">
    <property type="entry name" value="TPR"/>
    <property type="match status" value="1"/>
</dbReference>
<dbReference type="GeneID" id="25739892"/>
<dbReference type="KEGG" id="mng:MNEG_7016"/>
<dbReference type="PANTHER" id="PTHR44858:SF1">
    <property type="entry name" value="UDP-N-ACETYLGLUCOSAMINE--PEPTIDE N-ACETYLGLUCOSAMINYLTRANSFERASE SPINDLY-RELATED"/>
    <property type="match status" value="1"/>
</dbReference>
<keyword evidence="1" id="KW-0677">Repeat</keyword>
<protein>
    <submittedName>
        <fullName evidence="4">TPR repeat-containing protein</fullName>
    </submittedName>
</protein>
<dbReference type="SUPFAM" id="SSF48452">
    <property type="entry name" value="TPR-like"/>
    <property type="match status" value="1"/>
</dbReference>
<evidence type="ECO:0000256" key="2">
    <source>
        <dbReference type="ARBA" id="ARBA00022803"/>
    </source>
</evidence>
<dbReference type="STRING" id="145388.A0A0D2MCH5"/>
<feature type="repeat" description="TPR" evidence="3">
    <location>
        <begin position="25"/>
        <end position="58"/>
    </location>
</feature>
<organism evidence="4 5">
    <name type="scientific">Monoraphidium neglectum</name>
    <dbReference type="NCBI Taxonomy" id="145388"/>
    <lineage>
        <taxon>Eukaryota</taxon>
        <taxon>Viridiplantae</taxon>
        <taxon>Chlorophyta</taxon>
        <taxon>core chlorophytes</taxon>
        <taxon>Chlorophyceae</taxon>
        <taxon>CS clade</taxon>
        <taxon>Sphaeropleales</taxon>
        <taxon>Selenastraceae</taxon>
        <taxon>Monoraphidium</taxon>
    </lineage>
</organism>
<evidence type="ECO:0000256" key="1">
    <source>
        <dbReference type="ARBA" id="ARBA00022737"/>
    </source>
</evidence>
<dbReference type="RefSeq" id="XP_013899964.1">
    <property type="nucleotide sequence ID" value="XM_014044510.1"/>
</dbReference>
<keyword evidence="5" id="KW-1185">Reference proteome</keyword>
<dbReference type="SMART" id="SM00028">
    <property type="entry name" value="TPR"/>
    <property type="match status" value="2"/>
</dbReference>
<dbReference type="AlphaFoldDB" id="A0A0D2MCH5"/>